<dbReference type="EMBL" id="JBHTAR010000011">
    <property type="protein sequence ID" value="MFC7200039.1"/>
    <property type="molecule type" value="Genomic_DNA"/>
</dbReference>
<accession>A0ABD5Z4L6</accession>
<feature type="transmembrane region" description="Helical" evidence="1">
    <location>
        <begin position="361"/>
        <end position="382"/>
    </location>
</feature>
<feature type="domain" description="MgtC/SapB/SrpB/YhiD N-terminal" evidence="2">
    <location>
        <begin position="23"/>
        <end position="135"/>
    </location>
</feature>
<sequence length="416" mass="41864">MDQLLLLGGVSLPGTFAELSTYALALALGLFVGLEREWADRFLGAQVFPIACLLGALGASAGSTLLLGATGTLVLLHAGALTVRGSVAGDDEVLLTSAALVLVFVVGALVGLGRPFAGISATVATSFLLLLEDELGAFADSLTDEEIESAAQLALLAFVLYPVLPDHPILGVNPRDAWILMVAIGALGFVNYAVMQYYDSGGLALTGFVGGLVSSTAAIASVGSRFGDGDSGAVRTVVGIVLLANAAMLVRNIGLVVLVVPEMAATVTPPLVAAGVVAVIAAVFVADWNESIDMEFEEPFELERAVKFGVLFAGVLAISSLARTYVGSSAFVLTNVLAGAVSSASATTAAVTLLEAGKIDVGTAALSILGSSAASIFVKVGLVSSMDSDLVKPVGAASVGLAVVGGLAYGGLLFFV</sequence>
<dbReference type="Pfam" id="PF13194">
    <property type="entry name" value="DUF4010"/>
    <property type="match status" value="1"/>
</dbReference>
<feature type="domain" description="DUF4010" evidence="3">
    <location>
        <begin position="182"/>
        <end position="384"/>
    </location>
</feature>
<evidence type="ECO:0000313" key="5">
    <source>
        <dbReference type="Proteomes" id="UP001596447"/>
    </source>
</evidence>
<keyword evidence="1" id="KW-0812">Transmembrane</keyword>
<evidence type="ECO:0000256" key="1">
    <source>
        <dbReference type="SAM" id="Phobius"/>
    </source>
</evidence>
<evidence type="ECO:0000259" key="2">
    <source>
        <dbReference type="Pfam" id="PF02308"/>
    </source>
</evidence>
<feature type="transmembrane region" description="Helical" evidence="1">
    <location>
        <begin position="236"/>
        <end position="259"/>
    </location>
</feature>
<dbReference type="PANTHER" id="PTHR39084:SF1">
    <property type="entry name" value="DUF4010 DOMAIN-CONTAINING PROTEIN"/>
    <property type="match status" value="1"/>
</dbReference>
<organism evidence="4 5">
    <name type="scientific">Halospeciosus flavus</name>
    <dbReference type="NCBI Taxonomy" id="3032283"/>
    <lineage>
        <taxon>Archaea</taxon>
        <taxon>Methanobacteriati</taxon>
        <taxon>Methanobacteriota</taxon>
        <taxon>Stenosarchaea group</taxon>
        <taxon>Halobacteria</taxon>
        <taxon>Halobacteriales</taxon>
        <taxon>Halobacteriaceae</taxon>
        <taxon>Halospeciosus</taxon>
    </lineage>
</organism>
<feature type="transmembrane region" description="Helical" evidence="1">
    <location>
        <begin position="41"/>
        <end position="59"/>
    </location>
</feature>
<feature type="transmembrane region" description="Helical" evidence="1">
    <location>
        <begin position="177"/>
        <end position="198"/>
    </location>
</feature>
<proteinExistence type="predicted"/>
<gene>
    <name evidence="4" type="ORF">ACFQJ9_11575</name>
</gene>
<dbReference type="Pfam" id="PF02308">
    <property type="entry name" value="MgtC"/>
    <property type="match status" value="1"/>
</dbReference>
<feature type="transmembrane region" description="Helical" evidence="1">
    <location>
        <begin position="394"/>
        <end position="415"/>
    </location>
</feature>
<keyword evidence="1" id="KW-0472">Membrane</keyword>
<feature type="transmembrane region" description="Helical" evidence="1">
    <location>
        <begin position="308"/>
        <end position="326"/>
    </location>
</feature>
<reference evidence="4 5" key="1">
    <citation type="journal article" date="2019" name="Int. J. Syst. Evol. Microbiol.">
        <title>The Global Catalogue of Microorganisms (GCM) 10K type strain sequencing project: providing services to taxonomists for standard genome sequencing and annotation.</title>
        <authorList>
            <consortium name="The Broad Institute Genomics Platform"/>
            <consortium name="The Broad Institute Genome Sequencing Center for Infectious Disease"/>
            <person name="Wu L."/>
            <person name="Ma J."/>
        </authorList>
    </citation>
    <scope>NUCLEOTIDE SEQUENCE [LARGE SCALE GENOMIC DNA]</scope>
    <source>
        <strain evidence="4 5">XZGYJ-43</strain>
    </source>
</reference>
<feature type="transmembrane region" description="Helical" evidence="1">
    <location>
        <begin position="332"/>
        <end position="354"/>
    </location>
</feature>
<dbReference type="PANTHER" id="PTHR39084">
    <property type="entry name" value="MEMBRANE PROTEIN-RELATED"/>
    <property type="match status" value="1"/>
</dbReference>
<comment type="caution">
    <text evidence="4">The sequence shown here is derived from an EMBL/GenBank/DDBJ whole genome shotgun (WGS) entry which is preliminary data.</text>
</comment>
<evidence type="ECO:0000259" key="3">
    <source>
        <dbReference type="Pfam" id="PF13194"/>
    </source>
</evidence>
<evidence type="ECO:0000313" key="4">
    <source>
        <dbReference type="EMBL" id="MFC7200039.1"/>
    </source>
</evidence>
<keyword evidence="1" id="KW-1133">Transmembrane helix</keyword>
<name>A0ABD5Z4L6_9EURY</name>
<dbReference type="InterPro" id="IPR025105">
    <property type="entry name" value="DUF4010"/>
</dbReference>
<protein>
    <submittedName>
        <fullName evidence="4">MgtC/SapB family protein</fullName>
    </submittedName>
</protein>
<dbReference type="AlphaFoldDB" id="A0ABD5Z4L6"/>
<feature type="transmembrane region" description="Helical" evidence="1">
    <location>
        <begin position="204"/>
        <end position="224"/>
    </location>
</feature>
<dbReference type="RefSeq" id="WP_279529959.1">
    <property type="nucleotide sequence ID" value="NZ_CP122312.1"/>
</dbReference>
<dbReference type="InterPro" id="IPR049177">
    <property type="entry name" value="MgtC_SapB_SrpB_YhiD_N"/>
</dbReference>
<feature type="transmembrane region" description="Helical" evidence="1">
    <location>
        <begin position="271"/>
        <end position="288"/>
    </location>
</feature>
<feature type="transmembrane region" description="Helical" evidence="1">
    <location>
        <begin position="93"/>
        <end position="112"/>
    </location>
</feature>
<dbReference type="Proteomes" id="UP001596447">
    <property type="component" value="Unassembled WGS sequence"/>
</dbReference>
<keyword evidence="5" id="KW-1185">Reference proteome</keyword>